<dbReference type="EMBL" id="FPHR01000012">
    <property type="protein sequence ID" value="SFV76935.1"/>
    <property type="molecule type" value="Genomic_DNA"/>
</dbReference>
<dbReference type="GO" id="GO:0009253">
    <property type="term" value="P:peptidoglycan catabolic process"/>
    <property type="evidence" value="ECO:0007669"/>
    <property type="project" value="InterPro"/>
</dbReference>
<evidence type="ECO:0000256" key="1">
    <source>
        <dbReference type="ARBA" id="ARBA00022801"/>
    </source>
</evidence>
<dbReference type="GO" id="GO:0030288">
    <property type="term" value="C:outer membrane-bounded periplasmic space"/>
    <property type="evidence" value="ECO:0007669"/>
    <property type="project" value="TreeGrafter"/>
</dbReference>
<sequence>MHKKKPQKAGFVVLKTPAIPSVLVETAFISNPQEERRLNNSKEQDKIANAIYQGILSYYR</sequence>
<feature type="domain" description="MurNAc-LAA" evidence="2">
    <location>
        <begin position="3"/>
        <end position="56"/>
    </location>
</feature>
<dbReference type="CDD" id="cd02696">
    <property type="entry name" value="MurNAc-LAA"/>
    <property type="match status" value="1"/>
</dbReference>
<dbReference type="Pfam" id="PF01520">
    <property type="entry name" value="Amidase_3"/>
    <property type="match status" value="1"/>
</dbReference>
<dbReference type="PANTHER" id="PTHR30404">
    <property type="entry name" value="N-ACETYLMURAMOYL-L-ALANINE AMIDASE"/>
    <property type="match status" value="1"/>
</dbReference>
<accession>A0A1W1D8I8</accession>
<evidence type="ECO:0000259" key="2">
    <source>
        <dbReference type="Pfam" id="PF01520"/>
    </source>
</evidence>
<proteinExistence type="predicted"/>
<organism evidence="3">
    <name type="scientific">hydrothermal vent metagenome</name>
    <dbReference type="NCBI Taxonomy" id="652676"/>
    <lineage>
        <taxon>unclassified sequences</taxon>
        <taxon>metagenomes</taxon>
        <taxon>ecological metagenomes</taxon>
    </lineage>
</organism>
<dbReference type="PANTHER" id="PTHR30404:SF0">
    <property type="entry name" value="N-ACETYLMURAMOYL-L-ALANINE AMIDASE AMIC"/>
    <property type="match status" value="1"/>
</dbReference>
<dbReference type="InterPro" id="IPR050695">
    <property type="entry name" value="N-acetylmuramoyl_amidase_3"/>
</dbReference>
<reference evidence="3" key="1">
    <citation type="submission" date="2016-10" db="EMBL/GenBank/DDBJ databases">
        <authorList>
            <person name="de Groot N.N."/>
        </authorList>
    </citation>
    <scope>NUCLEOTIDE SEQUENCE</scope>
</reference>
<dbReference type="EC" id="3.5.1.28" evidence="3"/>
<dbReference type="GO" id="GO:0008745">
    <property type="term" value="F:N-acetylmuramoyl-L-alanine amidase activity"/>
    <property type="evidence" value="ECO:0007669"/>
    <property type="project" value="UniProtKB-EC"/>
</dbReference>
<evidence type="ECO:0000313" key="3">
    <source>
        <dbReference type="EMBL" id="SFV76935.1"/>
    </source>
</evidence>
<dbReference type="Gene3D" id="3.40.630.40">
    <property type="entry name" value="Zn-dependent exopeptidases"/>
    <property type="match status" value="1"/>
</dbReference>
<dbReference type="AlphaFoldDB" id="A0A1W1D8I8"/>
<name>A0A1W1D8I8_9ZZZZ</name>
<keyword evidence="1 3" id="KW-0378">Hydrolase</keyword>
<protein>
    <submittedName>
        <fullName evidence="3">N-acetylmuramoyl-L-alanine amidase</fullName>
        <ecNumber evidence="3">3.5.1.28</ecNumber>
    </submittedName>
</protein>
<dbReference type="InterPro" id="IPR002508">
    <property type="entry name" value="MurNAc-LAA_cat"/>
</dbReference>
<gene>
    <name evidence="3" type="ORF">MNB_SUP05-4-477</name>
</gene>
<dbReference type="SUPFAM" id="SSF53187">
    <property type="entry name" value="Zn-dependent exopeptidases"/>
    <property type="match status" value="1"/>
</dbReference>